<evidence type="ECO:0000313" key="2">
    <source>
        <dbReference type="EMBL" id="MFD1585925.1"/>
    </source>
</evidence>
<evidence type="ECO:0000313" key="3">
    <source>
        <dbReference type="Proteomes" id="UP001597119"/>
    </source>
</evidence>
<name>A0ABD6C902_9EURY</name>
<dbReference type="Proteomes" id="UP001597119">
    <property type="component" value="Unassembled WGS sequence"/>
</dbReference>
<comment type="caution">
    <text evidence="2">The sequence shown here is derived from an EMBL/GenBank/DDBJ whole genome shotgun (WGS) entry which is preliminary data.</text>
</comment>
<protein>
    <recommendedName>
        <fullName evidence="1">DUF7968 domain-containing protein</fullName>
    </recommendedName>
</protein>
<feature type="domain" description="DUF7968" evidence="1">
    <location>
        <begin position="14"/>
        <end position="116"/>
    </location>
</feature>
<evidence type="ECO:0000259" key="1">
    <source>
        <dbReference type="Pfam" id="PF25922"/>
    </source>
</evidence>
<dbReference type="Pfam" id="PF25922">
    <property type="entry name" value="DUF7968"/>
    <property type="match status" value="1"/>
</dbReference>
<dbReference type="AlphaFoldDB" id="A0ABD6C902"/>
<dbReference type="EMBL" id="JBHUDJ010000001">
    <property type="protein sequence ID" value="MFD1585925.1"/>
    <property type="molecule type" value="Genomic_DNA"/>
</dbReference>
<reference evidence="2 3" key="1">
    <citation type="journal article" date="2019" name="Int. J. Syst. Evol. Microbiol.">
        <title>The Global Catalogue of Microorganisms (GCM) 10K type strain sequencing project: providing services to taxonomists for standard genome sequencing and annotation.</title>
        <authorList>
            <consortium name="The Broad Institute Genomics Platform"/>
            <consortium name="The Broad Institute Genome Sequencing Center for Infectious Disease"/>
            <person name="Wu L."/>
            <person name="Ma J."/>
        </authorList>
    </citation>
    <scope>NUCLEOTIDE SEQUENCE [LARGE SCALE GENOMIC DNA]</scope>
    <source>
        <strain evidence="2 3">CGMCC 1.12125</strain>
    </source>
</reference>
<dbReference type="RefSeq" id="WP_247376859.1">
    <property type="nucleotide sequence ID" value="NZ_JALLGV010000003.1"/>
</dbReference>
<sequence length="117" mass="12814">MVSERDTHEAGEETETVARRVTVSYPADLSAWGRDQVATPHFKAYLRKTHDTAESGDTWPEFVGVGCCGNSLDVPLQIERVEGGSRVTNETSIEYEVREACDVQGGWRVQSAGGPTQ</sequence>
<gene>
    <name evidence="2" type="ORF">ACFR9U_02945</name>
</gene>
<organism evidence="2 3">
    <name type="scientific">Halorientalis brevis</name>
    <dbReference type="NCBI Taxonomy" id="1126241"/>
    <lineage>
        <taxon>Archaea</taxon>
        <taxon>Methanobacteriati</taxon>
        <taxon>Methanobacteriota</taxon>
        <taxon>Stenosarchaea group</taxon>
        <taxon>Halobacteria</taxon>
        <taxon>Halobacteriales</taxon>
        <taxon>Haloarculaceae</taxon>
        <taxon>Halorientalis</taxon>
    </lineage>
</organism>
<keyword evidence="3" id="KW-1185">Reference proteome</keyword>
<dbReference type="InterPro" id="IPR058274">
    <property type="entry name" value="DUF7968"/>
</dbReference>
<accession>A0ABD6C902</accession>
<proteinExistence type="predicted"/>